<sequence length="714" mass="79402">MFHDPDAQITQRAVEPDEFLASAVSKPAFWMRLEDANGAFDIFLDRQEFVGERIVRVECLRGVGFMIPMRAQLVQPPLIVLSPPPHHLPQTQLQQGLLGTQRGQRGDHVQGATQGRSVHRLNDGRHGDVLGWNHLAIIPHRESRSMARGVVQSLPQVGRGSARGRGVRSADHGIRPRPCLPDRAGSARGRRPAVGLFWPLGLKAGPPAGRGRLAVLADPQPAQVGADRAFRALNPLANDGTAQPLRMELFYAGFLLGGQQAPTRLGFAFPVGCLRFEKTDVFVFVQGDGVRAGGGRFGQALAAGAVLREGFDQALFQLDRFLRVAHQRHQKIGLVFVQEVVLYRGSTTLAPSTHLHFKWKWTKFIEFRRIFVDQLACRPGFNAKLGNNDTGINAGFAVNHGKGQNSRHSVAPDCFSKLTHIERWCQELETAIRRRAYFGRTRIVLAALPALKIGQAQKNRNSRSGEPLIGVSQAPDQQLTPASEWGQGLAQDLPVVYLETSIGKIFAVISFGSRISAIAVFGIYLKGQVFFSVFVDSNQASIFNANTFRIFELKSLTKETQACLYLVFSGFSRLGCSLSFSFSLRSQPPLFSLSRFFLGLLFSHRLFFLTYLIFLCFPPGHSGFVLRRIFIKDQLDDIATRQLAARYFFFNGIRRQCWTCYSLSGFWIGPPIQLTGQSRASQQNTTQKHCFSHHVQSSFNPSHIVAQYPEFSHG</sequence>
<dbReference type="STRING" id="1400863.BN873_940010"/>
<dbReference type="Proteomes" id="UP000035760">
    <property type="component" value="Unassembled WGS sequence"/>
</dbReference>
<proteinExistence type="predicted"/>
<evidence type="ECO:0000313" key="4">
    <source>
        <dbReference type="Proteomes" id="UP000035760"/>
    </source>
</evidence>
<keyword evidence="2" id="KW-1133">Transmembrane helix</keyword>
<dbReference type="EMBL" id="CBTJ020000107">
    <property type="protein sequence ID" value="CDI04315.1"/>
    <property type="molecule type" value="Genomic_DNA"/>
</dbReference>
<feature type="region of interest" description="Disordered" evidence="1">
    <location>
        <begin position="103"/>
        <end position="122"/>
    </location>
</feature>
<keyword evidence="2" id="KW-0812">Transmembrane</keyword>
<organism evidence="3 4">
    <name type="scientific">Candidatus Competibacter denitrificans Run_A_D11</name>
    <dbReference type="NCBI Taxonomy" id="1400863"/>
    <lineage>
        <taxon>Bacteria</taxon>
        <taxon>Pseudomonadati</taxon>
        <taxon>Pseudomonadota</taxon>
        <taxon>Gammaproteobacteria</taxon>
        <taxon>Candidatus Competibacteraceae</taxon>
        <taxon>Candidatus Competibacter</taxon>
    </lineage>
</organism>
<evidence type="ECO:0000256" key="1">
    <source>
        <dbReference type="SAM" id="MobiDB-lite"/>
    </source>
</evidence>
<reference evidence="3" key="2">
    <citation type="submission" date="2014-03" db="EMBL/GenBank/DDBJ databases">
        <title>Candidatus Competibacter-lineage genomes retrieved from metagenomes reveal functional metabolic diversity.</title>
        <authorList>
            <person name="McIlroy S.J."/>
            <person name="Albertsen M."/>
            <person name="Andresen E.K."/>
            <person name="Saunders A.M."/>
            <person name="Kristiansen R."/>
            <person name="Stokholm-Bjerregaard M."/>
            <person name="Nielsen K.L."/>
            <person name="Nielsen P.H."/>
        </authorList>
    </citation>
    <scope>NUCLEOTIDE SEQUENCE</scope>
    <source>
        <strain evidence="3">Run_A_D11</strain>
    </source>
</reference>
<dbReference type="AlphaFoldDB" id="W6MCT5"/>
<evidence type="ECO:0000313" key="3">
    <source>
        <dbReference type="EMBL" id="CDI04315.1"/>
    </source>
</evidence>
<comment type="caution">
    <text evidence="3">The sequence shown here is derived from an EMBL/GenBank/DDBJ whole genome shotgun (WGS) entry which is preliminary data.</text>
</comment>
<evidence type="ECO:0000256" key="2">
    <source>
        <dbReference type="SAM" id="Phobius"/>
    </source>
</evidence>
<accession>W6MCT5</accession>
<keyword evidence="2" id="KW-0472">Membrane</keyword>
<feature type="region of interest" description="Disordered" evidence="1">
    <location>
        <begin position="157"/>
        <end position="187"/>
    </location>
</feature>
<reference evidence="3" key="1">
    <citation type="submission" date="2013-07" db="EMBL/GenBank/DDBJ databases">
        <authorList>
            <person name="McIlroy S."/>
        </authorList>
    </citation>
    <scope>NUCLEOTIDE SEQUENCE [LARGE SCALE GENOMIC DNA]</scope>
    <source>
        <strain evidence="3">Run_A_D11</strain>
    </source>
</reference>
<gene>
    <name evidence="3" type="ORF">BN873_940010</name>
</gene>
<name>W6MCT5_9GAMM</name>
<feature type="transmembrane region" description="Helical" evidence="2">
    <location>
        <begin position="596"/>
        <end position="617"/>
    </location>
</feature>
<protein>
    <submittedName>
        <fullName evidence="3">Uncharacterized protein</fullName>
    </submittedName>
</protein>
<keyword evidence="4" id="KW-1185">Reference proteome</keyword>